<feature type="compositionally biased region" description="Basic and acidic residues" evidence="1">
    <location>
        <begin position="9"/>
        <end position="21"/>
    </location>
</feature>
<evidence type="ECO:0000313" key="3">
    <source>
        <dbReference type="Proteomes" id="UP000023152"/>
    </source>
</evidence>
<evidence type="ECO:0000256" key="1">
    <source>
        <dbReference type="SAM" id="MobiDB-lite"/>
    </source>
</evidence>
<accession>X6NBQ6</accession>
<proteinExistence type="predicted"/>
<reference evidence="2 3" key="1">
    <citation type="journal article" date="2013" name="Curr. Biol.">
        <title>The Genome of the Foraminiferan Reticulomyxa filosa.</title>
        <authorList>
            <person name="Glockner G."/>
            <person name="Hulsmann N."/>
            <person name="Schleicher M."/>
            <person name="Noegel A.A."/>
            <person name="Eichinger L."/>
            <person name="Gallinger C."/>
            <person name="Pawlowski J."/>
            <person name="Sierra R."/>
            <person name="Euteneuer U."/>
            <person name="Pillet L."/>
            <person name="Moustafa A."/>
            <person name="Platzer M."/>
            <person name="Groth M."/>
            <person name="Szafranski K."/>
            <person name="Schliwa M."/>
        </authorList>
    </citation>
    <scope>NUCLEOTIDE SEQUENCE [LARGE SCALE GENOMIC DNA]</scope>
</reference>
<protein>
    <submittedName>
        <fullName evidence="2">Uncharacterized protein</fullName>
    </submittedName>
</protein>
<comment type="caution">
    <text evidence="2">The sequence shown here is derived from an EMBL/GenBank/DDBJ whole genome shotgun (WGS) entry which is preliminary data.</text>
</comment>
<name>X6NBQ6_RETFI</name>
<sequence>MKRPGTPETPDRDKGKEEQHKSRPSQPQTHIDEKEKEKEKKSCSNENDKHAITADAKKNKPSSSKDPHSTRKKWGRHSLNMKNLENASKEELLDEITRHKEQLKDMTESKYALMKSSREEIERLHGYIAKLRKKESVPKYYAGIYVYIY</sequence>
<keyword evidence="3" id="KW-1185">Reference proteome</keyword>
<dbReference type="AlphaFoldDB" id="X6NBQ6"/>
<feature type="compositionally biased region" description="Basic and acidic residues" evidence="1">
    <location>
        <begin position="30"/>
        <end position="69"/>
    </location>
</feature>
<dbReference type="EMBL" id="ASPP01009957">
    <property type="protein sequence ID" value="ETO23416.1"/>
    <property type="molecule type" value="Genomic_DNA"/>
</dbReference>
<organism evidence="2 3">
    <name type="scientific">Reticulomyxa filosa</name>
    <dbReference type="NCBI Taxonomy" id="46433"/>
    <lineage>
        <taxon>Eukaryota</taxon>
        <taxon>Sar</taxon>
        <taxon>Rhizaria</taxon>
        <taxon>Retaria</taxon>
        <taxon>Foraminifera</taxon>
        <taxon>Monothalamids</taxon>
        <taxon>Reticulomyxidae</taxon>
        <taxon>Reticulomyxa</taxon>
    </lineage>
</organism>
<evidence type="ECO:0000313" key="2">
    <source>
        <dbReference type="EMBL" id="ETO23416.1"/>
    </source>
</evidence>
<gene>
    <name evidence="2" type="ORF">RFI_13764</name>
</gene>
<feature type="region of interest" description="Disordered" evidence="1">
    <location>
        <begin position="1"/>
        <end position="79"/>
    </location>
</feature>
<dbReference type="Proteomes" id="UP000023152">
    <property type="component" value="Unassembled WGS sequence"/>
</dbReference>